<dbReference type="GO" id="GO:1990281">
    <property type="term" value="C:efflux pump complex"/>
    <property type="evidence" value="ECO:0007669"/>
    <property type="project" value="TreeGrafter"/>
</dbReference>
<dbReference type="Gene3D" id="2.40.30.170">
    <property type="match status" value="1"/>
</dbReference>
<feature type="domain" description="YknX-like C-terminal permuted SH3-like" evidence="5">
    <location>
        <begin position="346"/>
        <end position="413"/>
    </location>
</feature>
<feature type="chain" id="PRO_5038498706" evidence="3">
    <location>
        <begin position="22"/>
        <end position="432"/>
    </location>
</feature>
<feature type="domain" description="Multidrug resistance protein MdtA-like barrel-sandwich hybrid" evidence="4">
    <location>
        <begin position="60"/>
        <end position="263"/>
    </location>
</feature>
<dbReference type="Gene3D" id="2.40.50.100">
    <property type="match status" value="2"/>
</dbReference>
<evidence type="ECO:0000256" key="2">
    <source>
        <dbReference type="SAM" id="MobiDB-lite"/>
    </source>
</evidence>
<gene>
    <name evidence="6" type="ORF">H9701_09660</name>
</gene>
<organism evidence="6 7">
    <name type="scientific">Candidatus Intestinimonas pullistercoris</name>
    <dbReference type="NCBI Taxonomy" id="2838623"/>
    <lineage>
        <taxon>Bacteria</taxon>
        <taxon>Bacillati</taxon>
        <taxon>Bacillota</taxon>
        <taxon>Clostridia</taxon>
        <taxon>Eubacteriales</taxon>
        <taxon>Intestinimonas</taxon>
    </lineage>
</organism>
<sequence>MDRKLSILLCLSMALTLAGCAAEEEAPLMDPTVTVEVAEVQSGSLSNDGTYIGTISAEGTASVIPLVSGTVEKIAVSVGDTVNAGDLLCRFDNESACIALESAQAAYQSALTGVSSAEAAVSSAQESYQSALAGYGGTGDGSLTVLEEQVRLAQDNYEDTQALFEIGAASQVEVDQAYQTLLSAQAGLESAQAALSAAEAGVQQAQAGVESAQAGVASAQVGVSSAEYQLSLYDLTTPISGVVEAVNVTENNFSASGTVAFVISNGNNKTVTFYVTDQVRQTLTPGQEVTVTSDGMVYQGAITEISGVVDASTGLFQVKAVIDAQDLPDGLAVELSTTAYVVEDAVLVPSDALYFEEGDAYVFLLRDGTAVRVPVTIGLYTTDTIAITQGLTPGDQVITSWSASLKDGAPVRVAGESSGETDTGTDSGAEGQ</sequence>
<evidence type="ECO:0000259" key="4">
    <source>
        <dbReference type="Pfam" id="PF25917"/>
    </source>
</evidence>
<evidence type="ECO:0000256" key="3">
    <source>
        <dbReference type="SAM" id="SignalP"/>
    </source>
</evidence>
<dbReference type="PANTHER" id="PTHR30469:SF15">
    <property type="entry name" value="HLYD FAMILY OF SECRETION PROTEINS"/>
    <property type="match status" value="1"/>
</dbReference>
<reference evidence="6" key="1">
    <citation type="journal article" date="2021" name="PeerJ">
        <title>Extensive microbial diversity within the chicken gut microbiome revealed by metagenomics and culture.</title>
        <authorList>
            <person name="Gilroy R."/>
            <person name="Ravi A."/>
            <person name="Getino M."/>
            <person name="Pursley I."/>
            <person name="Horton D.L."/>
            <person name="Alikhan N.F."/>
            <person name="Baker D."/>
            <person name="Gharbi K."/>
            <person name="Hall N."/>
            <person name="Watson M."/>
            <person name="Adriaenssens E.M."/>
            <person name="Foster-Nyarko E."/>
            <person name="Jarju S."/>
            <person name="Secka A."/>
            <person name="Antonio M."/>
            <person name="Oren A."/>
            <person name="Chaudhuri R.R."/>
            <person name="La Ragione R."/>
            <person name="Hildebrand F."/>
            <person name="Pallen M.J."/>
        </authorList>
    </citation>
    <scope>NUCLEOTIDE SEQUENCE</scope>
    <source>
        <strain evidence="6">CHK186-1790</strain>
    </source>
</reference>
<dbReference type="InterPro" id="IPR058637">
    <property type="entry name" value="YknX-like_C"/>
</dbReference>
<evidence type="ECO:0000313" key="6">
    <source>
        <dbReference type="EMBL" id="HJC41798.1"/>
    </source>
</evidence>
<feature type="region of interest" description="Disordered" evidence="2">
    <location>
        <begin position="409"/>
        <end position="432"/>
    </location>
</feature>
<dbReference type="Pfam" id="PF25989">
    <property type="entry name" value="YknX_C"/>
    <property type="match status" value="1"/>
</dbReference>
<name>A0A9D2P298_9FIRM</name>
<dbReference type="InterPro" id="IPR006143">
    <property type="entry name" value="RND_pump_MFP"/>
</dbReference>
<evidence type="ECO:0000256" key="1">
    <source>
        <dbReference type="ARBA" id="ARBA00009477"/>
    </source>
</evidence>
<feature type="signal peptide" evidence="3">
    <location>
        <begin position="1"/>
        <end position="21"/>
    </location>
</feature>
<dbReference type="SUPFAM" id="SSF56954">
    <property type="entry name" value="Outer membrane efflux proteins (OEP)"/>
    <property type="match status" value="1"/>
</dbReference>
<dbReference type="GO" id="GO:0015562">
    <property type="term" value="F:efflux transmembrane transporter activity"/>
    <property type="evidence" value="ECO:0007669"/>
    <property type="project" value="InterPro"/>
</dbReference>
<dbReference type="Proteomes" id="UP000823882">
    <property type="component" value="Unassembled WGS sequence"/>
</dbReference>
<dbReference type="Gene3D" id="1.20.1600.10">
    <property type="entry name" value="Outer membrane efflux proteins (OEP)"/>
    <property type="match status" value="1"/>
</dbReference>
<dbReference type="Gene3D" id="1.10.287.470">
    <property type="entry name" value="Helix hairpin bin"/>
    <property type="match status" value="1"/>
</dbReference>
<proteinExistence type="inferred from homology"/>
<dbReference type="InterPro" id="IPR058625">
    <property type="entry name" value="MdtA-like_BSH"/>
</dbReference>
<dbReference type="EMBL" id="DWWJ01000181">
    <property type="protein sequence ID" value="HJC41798.1"/>
    <property type="molecule type" value="Genomic_DNA"/>
</dbReference>
<comment type="caution">
    <text evidence="6">The sequence shown here is derived from an EMBL/GenBank/DDBJ whole genome shotgun (WGS) entry which is preliminary data.</text>
</comment>
<dbReference type="PANTHER" id="PTHR30469">
    <property type="entry name" value="MULTIDRUG RESISTANCE PROTEIN MDTA"/>
    <property type="match status" value="1"/>
</dbReference>
<keyword evidence="3" id="KW-0732">Signal</keyword>
<protein>
    <submittedName>
        <fullName evidence="6">Efflux RND transporter periplasmic adaptor subunit</fullName>
    </submittedName>
</protein>
<dbReference type="Pfam" id="PF25917">
    <property type="entry name" value="BSH_RND"/>
    <property type="match status" value="1"/>
</dbReference>
<evidence type="ECO:0000313" key="7">
    <source>
        <dbReference type="Proteomes" id="UP000823882"/>
    </source>
</evidence>
<dbReference type="NCBIfam" id="TIGR01730">
    <property type="entry name" value="RND_mfp"/>
    <property type="match status" value="1"/>
</dbReference>
<accession>A0A9D2P298</accession>
<dbReference type="PROSITE" id="PS51257">
    <property type="entry name" value="PROKAR_LIPOPROTEIN"/>
    <property type="match status" value="1"/>
</dbReference>
<evidence type="ECO:0000259" key="5">
    <source>
        <dbReference type="Pfam" id="PF25989"/>
    </source>
</evidence>
<dbReference type="AlphaFoldDB" id="A0A9D2P298"/>
<reference evidence="6" key="2">
    <citation type="submission" date="2021-04" db="EMBL/GenBank/DDBJ databases">
        <authorList>
            <person name="Gilroy R."/>
        </authorList>
    </citation>
    <scope>NUCLEOTIDE SEQUENCE</scope>
    <source>
        <strain evidence="6">CHK186-1790</strain>
    </source>
</reference>
<dbReference type="SUPFAM" id="SSF111369">
    <property type="entry name" value="HlyD-like secretion proteins"/>
    <property type="match status" value="2"/>
</dbReference>
<comment type="similarity">
    <text evidence="1">Belongs to the membrane fusion protein (MFP) (TC 8.A.1) family.</text>
</comment>
<dbReference type="Gene3D" id="2.40.420.20">
    <property type="match status" value="1"/>
</dbReference>